<feature type="region of interest" description="Disordered" evidence="7">
    <location>
        <begin position="142"/>
        <end position="220"/>
    </location>
</feature>
<comment type="subcellular location">
    <subcellularLocation>
        <location evidence="1">Nucleus</location>
    </subcellularLocation>
</comment>
<dbReference type="InterPro" id="IPR000690">
    <property type="entry name" value="Matrin/U1-C_Znf_C2H2"/>
</dbReference>
<keyword evidence="5" id="KW-0539">Nucleus</keyword>
<proteinExistence type="predicted"/>
<evidence type="ECO:0000259" key="8">
    <source>
        <dbReference type="PROSITE" id="PS50171"/>
    </source>
</evidence>
<protein>
    <recommendedName>
        <fullName evidence="8">Matrin-type domain-containing protein</fullName>
    </recommendedName>
</protein>
<dbReference type="GO" id="GO:0000398">
    <property type="term" value="P:mRNA splicing, via spliceosome"/>
    <property type="evidence" value="ECO:0007669"/>
    <property type="project" value="InterPro"/>
</dbReference>
<dbReference type="Pfam" id="PF17780">
    <property type="entry name" value="OCRE"/>
    <property type="match status" value="1"/>
</dbReference>
<dbReference type="GO" id="GO:0003723">
    <property type="term" value="F:RNA binding"/>
    <property type="evidence" value="ECO:0007669"/>
    <property type="project" value="TreeGrafter"/>
</dbReference>
<evidence type="ECO:0000256" key="3">
    <source>
        <dbReference type="ARBA" id="ARBA00022771"/>
    </source>
</evidence>
<dbReference type="Gene3D" id="3.30.160.60">
    <property type="entry name" value="Classic Zinc Finger"/>
    <property type="match status" value="1"/>
</dbReference>
<organism evidence="9">
    <name type="scientific">Opuntia streptacantha</name>
    <name type="common">Prickly pear cactus</name>
    <name type="synonym">Opuntia cardona</name>
    <dbReference type="NCBI Taxonomy" id="393608"/>
    <lineage>
        <taxon>Eukaryota</taxon>
        <taxon>Viridiplantae</taxon>
        <taxon>Streptophyta</taxon>
        <taxon>Embryophyta</taxon>
        <taxon>Tracheophyta</taxon>
        <taxon>Spermatophyta</taxon>
        <taxon>Magnoliopsida</taxon>
        <taxon>eudicotyledons</taxon>
        <taxon>Gunneridae</taxon>
        <taxon>Pentapetalae</taxon>
        <taxon>Caryophyllales</taxon>
        <taxon>Cactineae</taxon>
        <taxon>Cactaceae</taxon>
        <taxon>Opuntioideae</taxon>
        <taxon>Opuntia</taxon>
    </lineage>
</organism>
<keyword evidence="2" id="KW-0479">Metal-binding</keyword>
<evidence type="ECO:0000256" key="4">
    <source>
        <dbReference type="ARBA" id="ARBA00022833"/>
    </source>
</evidence>
<evidence type="ECO:0000256" key="1">
    <source>
        <dbReference type="ARBA" id="ARBA00004123"/>
    </source>
</evidence>
<evidence type="ECO:0000256" key="7">
    <source>
        <dbReference type="SAM" id="MobiDB-lite"/>
    </source>
</evidence>
<feature type="compositionally biased region" description="Basic and acidic residues" evidence="7">
    <location>
        <begin position="167"/>
        <end position="176"/>
    </location>
</feature>
<feature type="coiled-coil region" evidence="6">
    <location>
        <begin position="37"/>
        <end position="74"/>
    </location>
</feature>
<dbReference type="SUPFAM" id="SSF57667">
    <property type="entry name" value="beta-beta-alpha zinc fingers"/>
    <property type="match status" value="1"/>
</dbReference>
<dbReference type="InterPro" id="IPR041591">
    <property type="entry name" value="OCRE"/>
</dbReference>
<keyword evidence="4" id="KW-0862">Zinc</keyword>
<feature type="region of interest" description="Disordered" evidence="7">
    <location>
        <begin position="76"/>
        <end position="98"/>
    </location>
</feature>
<sequence>MTEYWVSQGNKWCDFCKIFISNNPATIRNHELGQRHKENVAKRLSDMRKEKAAKEKEEKEAARALEQIEAKAIRSYQKDVATQSKKSSAPADDQSGDTAWEYDSSSGYYYDQHTGIYYDPKSGFYYSDVLGKWVTQEEAFAAARNSADKRKEPLKKPVSASVTGQASEKKDADKVQTRPAPGPVVSGSLNPARSVKGAPSALAVGKRKRPDEKPKAVSAEEAAALKAREAARKRVEEREKNLLGLYGH</sequence>
<feature type="compositionally biased region" description="Basic and acidic residues" evidence="7">
    <location>
        <begin position="146"/>
        <end position="155"/>
    </location>
</feature>
<dbReference type="GO" id="GO:0071011">
    <property type="term" value="C:precatalytic spliceosome"/>
    <property type="evidence" value="ECO:0007669"/>
    <property type="project" value="TreeGrafter"/>
</dbReference>
<dbReference type="InterPro" id="IPR040023">
    <property type="entry name" value="WBP4"/>
</dbReference>
<dbReference type="InterPro" id="IPR036236">
    <property type="entry name" value="Znf_C2H2_sf"/>
</dbReference>
<accession>A0A7C9ARS7</accession>
<reference evidence="9" key="1">
    <citation type="journal article" date="2013" name="J. Plant Res.">
        <title>Effect of fungi and light on seed germination of three Opuntia species from semiarid lands of central Mexico.</title>
        <authorList>
            <person name="Delgado-Sanchez P."/>
            <person name="Jimenez-Bremont J.F."/>
            <person name="Guerrero-Gonzalez Mde L."/>
            <person name="Flores J."/>
        </authorList>
    </citation>
    <scope>NUCLEOTIDE SEQUENCE</scope>
    <source>
        <tissue evidence="9">Cladode</tissue>
    </source>
</reference>
<dbReference type="PANTHER" id="PTHR13173:SF10">
    <property type="entry name" value="WW DOMAIN-BINDING PROTEIN 4"/>
    <property type="match status" value="1"/>
</dbReference>
<dbReference type="EMBL" id="GISG01266289">
    <property type="protein sequence ID" value="MBA4675212.1"/>
    <property type="molecule type" value="Transcribed_RNA"/>
</dbReference>
<dbReference type="GO" id="GO:0008270">
    <property type="term" value="F:zinc ion binding"/>
    <property type="evidence" value="ECO:0007669"/>
    <property type="project" value="UniProtKB-KW"/>
</dbReference>
<keyword evidence="6" id="KW-0175">Coiled coil</keyword>
<evidence type="ECO:0000256" key="5">
    <source>
        <dbReference type="ARBA" id="ARBA00023242"/>
    </source>
</evidence>
<name>A0A7C9ARS7_OPUST</name>
<dbReference type="InterPro" id="IPR013085">
    <property type="entry name" value="U1-CZ_Znf_C2H2"/>
</dbReference>
<dbReference type="Pfam" id="PF06220">
    <property type="entry name" value="zf-U1"/>
    <property type="match status" value="1"/>
</dbReference>
<reference evidence="9" key="2">
    <citation type="submission" date="2020-07" db="EMBL/GenBank/DDBJ databases">
        <authorList>
            <person name="Vera ALvarez R."/>
            <person name="Arias-Moreno D.M."/>
            <person name="Jimenez-Jacinto V."/>
            <person name="Jimenez-Bremont J.F."/>
            <person name="Swaminathan K."/>
            <person name="Moose S.P."/>
            <person name="Guerrero-Gonzalez M.L."/>
            <person name="Marino-Ramirez L."/>
            <person name="Landsman D."/>
            <person name="Rodriguez-Kessler M."/>
            <person name="Delgado-Sanchez P."/>
        </authorList>
    </citation>
    <scope>NUCLEOTIDE SEQUENCE</scope>
    <source>
        <tissue evidence="9">Cladode</tissue>
    </source>
</reference>
<dbReference type="PROSITE" id="PS50171">
    <property type="entry name" value="ZF_MATRIN"/>
    <property type="match status" value="1"/>
</dbReference>
<evidence type="ECO:0000313" key="9">
    <source>
        <dbReference type="EMBL" id="MBA4675212.1"/>
    </source>
</evidence>
<evidence type="ECO:0000256" key="2">
    <source>
        <dbReference type="ARBA" id="ARBA00022723"/>
    </source>
</evidence>
<dbReference type="EMBL" id="GISG01266288">
    <property type="protein sequence ID" value="MBA4675211.1"/>
    <property type="molecule type" value="Transcribed_RNA"/>
</dbReference>
<feature type="domain" description="Matrin-type" evidence="8">
    <location>
        <begin position="11"/>
        <end position="42"/>
    </location>
</feature>
<evidence type="ECO:0000256" key="6">
    <source>
        <dbReference type="SAM" id="Coils"/>
    </source>
</evidence>
<keyword evidence="3" id="KW-0863">Zinc-finger</keyword>
<dbReference type="SMART" id="SM00451">
    <property type="entry name" value="ZnF_U1"/>
    <property type="match status" value="1"/>
</dbReference>
<dbReference type="InterPro" id="IPR003604">
    <property type="entry name" value="Matrin/U1-like-C_Znf_C2H2"/>
</dbReference>
<dbReference type="AlphaFoldDB" id="A0A7C9ARS7"/>
<dbReference type="PANTHER" id="PTHR13173">
    <property type="entry name" value="WW DOMAIN BINDING PROTEIN 4"/>
    <property type="match status" value="1"/>
</dbReference>